<evidence type="ECO:0000256" key="1">
    <source>
        <dbReference type="ARBA" id="ARBA00004141"/>
    </source>
</evidence>
<keyword evidence="4 8" id="KW-0611">Plant defense</keyword>
<feature type="transmembrane region" description="Helical" evidence="9">
    <location>
        <begin position="371"/>
        <end position="396"/>
    </location>
</feature>
<feature type="transmembrane region" description="Helical" evidence="9">
    <location>
        <begin position="332"/>
        <end position="356"/>
    </location>
</feature>
<proteinExistence type="inferred from homology"/>
<feature type="transmembrane region" description="Helical" evidence="9">
    <location>
        <begin position="125"/>
        <end position="146"/>
    </location>
</feature>
<evidence type="ECO:0000256" key="2">
    <source>
        <dbReference type="ARBA" id="ARBA00006574"/>
    </source>
</evidence>
<evidence type="ECO:0000256" key="7">
    <source>
        <dbReference type="ARBA" id="ARBA00023265"/>
    </source>
</evidence>
<dbReference type="PANTHER" id="PTHR31942:SF72">
    <property type="entry name" value="MLO-LIKE PROTEIN"/>
    <property type="match status" value="1"/>
</dbReference>
<gene>
    <name evidence="8" type="primary">MLO</name>
    <name evidence="10" type="ORF">HRI_004498300</name>
</gene>
<keyword evidence="5 8" id="KW-1133">Transmembrane helix</keyword>
<comment type="similarity">
    <text evidence="2 8">Belongs to the MLO family.</text>
</comment>
<dbReference type="InterPro" id="IPR004326">
    <property type="entry name" value="Mlo"/>
</dbReference>
<evidence type="ECO:0000256" key="3">
    <source>
        <dbReference type="ARBA" id="ARBA00022692"/>
    </source>
</evidence>
<dbReference type="GO" id="GO:0016020">
    <property type="term" value="C:membrane"/>
    <property type="evidence" value="ECO:0007669"/>
    <property type="project" value="UniProtKB-SubCell"/>
</dbReference>
<feature type="transmembrane region" description="Helical" evidence="9">
    <location>
        <begin position="16"/>
        <end position="40"/>
    </location>
</feature>
<dbReference type="GO" id="GO:0005516">
    <property type="term" value="F:calmodulin binding"/>
    <property type="evidence" value="ECO:0007669"/>
    <property type="project" value="UniProtKB-KW"/>
</dbReference>
<keyword evidence="7 8" id="KW-0568">Pathogenesis-related protein</keyword>
<dbReference type="OrthoDB" id="1388414at2759"/>
<dbReference type="Proteomes" id="UP001165190">
    <property type="component" value="Unassembled WGS sequence"/>
</dbReference>
<reference evidence="10" key="1">
    <citation type="submission" date="2023-05" db="EMBL/GenBank/DDBJ databases">
        <title>Genome and transcriptome analyses reveal genes involved in the formation of fine ridges on petal epidermal cells in Hibiscus trionum.</title>
        <authorList>
            <person name="Koshimizu S."/>
            <person name="Masuda S."/>
            <person name="Ishii T."/>
            <person name="Shirasu K."/>
            <person name="Hoshino A."/>
            <person name="Arita M."/>
        </authorList>
    </citation>
    <scope>NUCLEOTIDE SEQUENCE</scope>
    <source>
        <strain evidence="10">Hamamatsu line</strain>
    </source>
</reference>
<keyword evidence="8" id="KW-0112">Calmodulin-binding</keyword>
<dbReference type="GO" id="GO:0006952">
    <property type="term" value="P:defense response"/>
    <property type="evidence" value="ECO:0007669"/>
    <property type="project" value="UniProtKB-KW"/>
</dbReference>
<dbReference type="PANTHER" id="PTHR31942">
    <property type="entry name" value="MLO-LIKE PROTEIN 1"/>
    <property type="match status" value="1"/>
</dbReference>
<evidence type="ECO:0000256" key="5">
    <source>
        <dbReference type="ARBA" id="ARBA00022989"/>
    </source>
</evidence>
<accession>A0A9W7MT50</accession>
<name>A0A9W7MT50_HIBTR</name>
<evidence type="ECO:0000256" key="4">
    <source>
        <dbReference type="ARBA" id="ARBA00022821"/>
    </source>
</evidence>
<keyword evidence="6 8" id="KW-0472">Membrane</keyword>
<feature type="transmembrane region" description="Helical" evidence="9">
    <location>
        <begin position="248"/>
        <end position="267"/>
    </location>
</feature>
<evidence type="ECO:0000256" key="9">
    <source>
        <dbReference type="SAM" id="Phobius"/>
    </source>
</evidence>
<keyword evidence="3 8" id="KW-0812">Transmembrane</keyword>
<comment type="caution">
    <text evidence="10">The sequence shown here is derived from an EMBL/GenBank/DDBJ whole genome shotgun (WGS) entry which is preliminary data.</text>
</comment>
<sequence length="458" mass="53268">MTGTSSAMTLEKTPTWAVAAVVFVLISCSIFIEHLLNLLAKHFNKRRRKSLIQALDKIKSELLQLGFTSLLLTVSENPIANVCIPKSVGQTFLPCSDPSNDSPEEAKCEAQGKASLLSREGVKELQYLIFVLAFFHSLSCIFTFSLGMAKMRRWESWEAETTTLEYQFSNDPRRFLQIRQTPFARRHLRFWSEHKFLRWPACFLRQFYASVSKVDYFTLRHGFITAHFSEGSNFDFQKYIKRDLEKDFGVVVGISLWVWIFSMFFIFLNAHDFYSYLWLPFIPLSMLLLVGTQLQGIITKMCLESHEKSQVVRGTFLVKPSDHFFWFGWPKLLLHLMHFILFQNSFQLAFFTWTWYRFGLRSCFHRKTEDIVIRVAMGVLVQFLCGYVTLPLYALVTQMGTSMKKVVFPEHVVEGLNRWRANARKNIALKHNYTSAARPSIHNTTSPSFRLHTSRCIT</sequence>
<comment type="subcellular location">
    <subcellularLocation>
        <location evidence="1 8">Membrane</location>
        <topology evidence="1 8">Multi-pass membrane protein</topology>
    </subcellularLocation>
</comment>
<feature type="transmembrane region" description="Helical" evidence="9">
    <location>
        <begin position="273"/>
        <end position="291"/>
    </location>
</feature>
<dbReference type="EMBL" id="BSYR01000051">
    <property type="protein sequence ID" value="GMJ08291.1"/>
    <property type="molecule type" value="Genomic_DNA"/>
</dbReference>
<keyword evidence="11" id="KW-1185">Reference proteome</keyword>
<dbReference type="Pfam" id="PF03094">
    <property type="entry name" value="Mlo"/>
    <property type="match status" value="2"/>
</dbReference>
<protein>
    <recommendedName>
        <fullName evidence="8">MLO-like protein</fullName>
    </recommendedName>
</protein>
<evidence type="ECO:0000313" key="11">
    <source>
        <dbReference type="Proteomes" id="UP001165190"/>
    </source>
</evidence>
<comment type="domain">
    <text evidence="8">The C-terminus contains a calmodulin-binding domain, which binds calmodulin in a calcium-dependent fashion.</text>
</comment>
<dbReference type="AlphaFoldDB" id="A0A9W7MT50"/>
<evidence type="ECO:0000256" key="6">
    <source>
        <dbReference type="ARBA" id="ARBA00023136"/>
    </source>
</evidence>
<evidence type="ECO:0000313" key="10">
    <source>
        <dbReference type="EMBL" id="GMJ08291.1"/>
    </source>
</evidence>
<organism evidence="10 11">
    <name type="scientific">Hibiscus trionum</name>
    <name type="common">Flower of an hour</name>
    <dbReference type="NCBI Taxonomy" id="183268"/>
    <lineage>
        <taxon>Eukaryota</taxon>
        <taxon>Viridiplantae</taxon>
        <taxon>Streptophyta</taxon>
        <taxon>Embryophyta</taxon>
        <taxon>Tracheophyta</taxon>
        <taxon>Spermatophyta</taxon>
        <taxon>Magnoliopsida</taxon>
        <taxon>eudicotyledons</taxon>
        <taxon>Gunneridae</taxon>
        <taxon>Pentapetalae</taxon>
        <taxon>rosids</taxon>
        <taxon>malvids</taxon>
        <taxon>Malvales</taxon>
        <taxon>Malvaceae</taxon>
        <taxon>Malvoideae</taxon>
        <taxon>Hibiscus</taxon>
    </lineage>
</organism>
<evidence type="ECO:0000256" key="8">
    <source>
        <dbReference type="RuleBase" id="RU280816"/>
    </source>
</evidence>
<comment type="function">
    <text evidence="8">May be involved in modulation of pathogen defense and leaf cell death.</text>
</comment>